<proteinExistence type="predicted"/>
<accession>A0A923E779</accession>
<protein>
    <submittedName>
        <fullName evidence="1">DUF4176 domain-containing protein</fullName>
    </submittedName>
</protein>
<dbReference type="Proteomes" id="UP000563151">
    <property type="component" value="Unassembled WGS sequence"/>
</dbReference>
<dbReference type="EMBL" id="JAAZWO010000002">
    <property type="protein sequence ID" value="MBC2396517.1"/>
    <property type="molecule type" value="Genomic_DNA"/>
</dbReference>
<name>A0A923E779_CLOTT</name>
<dbReference type="AlphaFoldDB" id="A0A923E779"/>
<sequence>MKRLLPIGSIVMLDLEKKEKIMIIGRLLRLTEDDEVIWDYCGCLVPQGLQTPEQLRMFNHEEIKRLLFVGYQDEEELGYSLALSKEKEKIMGKSI</sequence>
<keyword evidence="2" id="KW-1185">Reference proteome</keyword>
<organism evidence="1 2">
    <name type="scientific">Clostridium tetanomorphum</name>
    <dbReference type="NCBI Taxonomy" id="1553"/>
    <lineage>
        <taxon>Bacteria</taxon>
        <taxon>Bacillati</taxon>
        <taxon>Bacillota</taxon>
        <taxon>Clostridia</taxon>
        <taxon>Eubacteriales</taxon>
        <taxon>Clostridiaceae</taxon>
        <taxon>Clostridium</taxon>
    </lineage>
</organism>
<reference evidence="1 2" key="1">
    <citation type="submission" date="2020-04" db="EMBL/GenBank/DDBJ databases">
        <title>Genomic insights into acetone-butanol-ethanol (ABE) fermentation by sequencing solventogenic clostridia strains.</title>
        <authorList>
            <person name="Brown S."/>
        </authorList>
    </citation>
    <scope>NUCLEOTIDE SEQUENCE [LARGE SCALE GENOMIC DNA]</scope>
    <source>
        <strain evidence="1 2">DJ011</strain>
    </source>
</reference>
<dbReference type="RefSeq" id="WP_035148613.1">
    <property type="nucleotide sequence ID" value="NZ_JAAZWO010000002.1"/>
</dbReference>
<evidence type="ECO:0000313" key="2">
    <source>
        <dbReference type="Proteomes" id="UP000563151"/>
    </source>
</evidence>
<gene>
    <name evidence="1" type="ORF">HGG79_01815</name>
</gene>
<evidence type="ECO:0000313" key="1">
    <source>
        <dbReference type="EMBL" id="MBC2396517.1"/>
    </source>
</evidence>
<comment type="caution">
    <text evidence="1">The sequence shown here is derived from an EMBL/GenBank/DDBJ whole genome shotgun (WGS) entry which is preliminary data.</text>
</comment>
<dbReference type="InterPro" id="IPR025233">
    <property type="entry name" value="DUF4176"/>
</dbReference>
<dbReference type="Pfam" id="PF13780">
    <property type="entry name" value="DUF4176"/>
    <property type="match status" value="1"/>
</dbReference>